<evidence type="ECO:0000259" key="2">
    <source>
        <dbReference type="Pfam" id="PF12172"/>
    </source>
</evidence>
<dbReference type="InterPro" id="IPR002878">
    <property type="entry name" value="ChsH2_C"/>
</dbReference>
<dbReference type="PANTHER" id="PTHR34075:SF5">
    <property type="entry name" value="BLR3430 PROTEIN"/>
    <property type="match status" value="1"/>
</dbReference>
<dbReference type="Gene3D" id="6.10.30.10">
    <property type="match status" value="1"/>
</dbReference>
<dbReference type="SUPFAM" id="SSF50249">
    <property type="entry name" value="Nucleic acid-binding proteins"/>
    <property type="match status" value="1"/>
</dbReference>
<dbReference type="Pfam" id="PF01796">
    <property type="entry name" value="OB_ChsH2_C"/>
    <property type="match status" value="1"/>
</dbReference>
<dbReference type="PANTHER" id="PTHR34075">
    <property type="entry name" value="BLR3430 PROTEIN"/>
    <property type="match status" value="1"/>
</dbReference>
<gene>
    <name evidence="3" type="ORF">KHA94_04515</name>
</gene>
<evidence type="ECO:0000313" key="4">
    <source>
        <dbReference type="Proteomes" id="UP000681027"/>
    </source>
</evidence>
<dbReference type="Pfam" id="PF12172">
    <property type="entry name" value="zf-ChsH2"/>
    <property type="match status" value="1"/>
</dbReference>
<organism evidence="3 4">
    <name type="scientific">Cytobacillus citreus</name>
    <dbReference type="NCBI Taxonomy" id="2833586"/>
    <lineage>
        <taxon>Bacteria</taxon>
        <taxon>Bacillati</taxon>
        <taxon>Bacillota</taxon>
        <taxon>Bacilli</taxon>
        <taxon>Bacillales</taxon>
        <taxon>Bacillaceae</taxon>
        <taxon>Cytobacillus</taxon>
    </lineage>
</organism>
<feature type="domain" description="ChsH2 rubredoxin-like zinc ribbon" evidence="2">
    <location>
        <begin position="23"/>
        <end position="58"/>
    </location>
</feature>
<feature type="domain" description="ChsH2 C-terminal OB-fold" evidence="1">
    <location>
        <begin position="60"/>
        <end position="123"/>
    </location>
</feature>
<reference evidence="3 4" key="1">
    <citation type="submission" date="2021-05" db="EMBL/GenBank/DDBJ databases">
        <title>Novel Bacillus species.</title>
        <authorList>
            <person name="Liu G."/>
        </authorList>
    </citation>
    <scope>NUCLEOTIDE SEQUENCE [LARGE SCALE GENOMIC DNA]</scope>
    <source>
        <strain evidence="3 4">FJAT-49705</strain>
    </source>
</reference>
<dbReference type="InterPro" id="IPR022002">
    <property type="entry name" value="ChsH2_Znr"/>
</dbReference>
<dbReference type="EMBL" id="JAGYPM010000001">
    <property type="protein sequence ID" value="MBS4189481.1"/>
    <property type="molecule type" value="Genomic_DNA"/>
</dbReference>
<protein>
    <submittedName>
        <fullName evidence="3">OB-fold domain-containing protein</fullName>
    </submittedName>
</protein>
<dbReference type="InterPro" id="IPR052513">
    <property type="entry name" value="Thioester_dehydratase-like"/>
</dbReference>
<dbReference type="Proteomes" id="UP000681027">
    <property type="component" value="Unassembled WGS sequence"/>
</dbReference>
<keyword evidence="4" id="KW-1185">Reference proteome</keyword>
<proteinExistence type="predicted"/>
<evidence type="ECO:0000259" key="1">
    <source>
        <dbReference type="Pfam" id="PF01796"/>
    </source>
</evidence>
<dbReference type="RefSeq" id="WP_213100911.1">
    <property type="nucleotide sequence ID" value="NZ_JAGYPM010000001.1"/>
</dbReference>
<dbReference type="InterPro" id="IPR012340">
    <property type="entry name" value="NA-bd_OB-fold"/>
</dbReference>
<evidence type="ECO:0000313" key="3">
    <source>
        <dbReference type="EMBL" id="MBS4189481.1"/>
    </source>
</evidence>
<sequence>MLDKFNNLKVPGPTMTLISKPFWDAVAKHEFQLQKCSDCHKWVFYPRGHCPECWSDNLIWEIASGKGRLKTWSVVHKPGHSGWDEVTPYAIGLIELEEGPTMMSHLLIESDEDLIIDLPFEVSYMKCNDVWLPFFKKQIS</sequence>
<name>A0ABS5NNS2_9BACI</name>
<accession>A0ABS5NNS2</accession>
<comment type="caution">
    <text evidence="3">The sequence shown here is derived from an EMBL/GenBank/DDBJ whole genome shotgun (WGS) entry which is preliminary data.</text>
</comment>